<gene>
    <name evidence="1" type="ORF">Ljor_1895</name>
</gene>
<dbReference type="EMBL" id="LNYJ01000011">
    <property type="protein sequence ID" value="KTD17589.1"/>
    <property type="molecule type" value="Genomic_DNA"/>
</dbReference>
<organism evidence="1 2">
    <name type="scientific">Legionella jordanis</name>
    <dbReference type="NCBI Taxonomy" id="456"/>
    <lineage>
        <taxon>Bacteria</taxon>
        <taxon>Pseudomonadati</taxon>
        <taxon>Pseudomonadota</taxon>
        <taxon>Gammaproteobacteria</taxon>
        <taxon>Legionellales</taxon>
        <taxon>Legionellaceae</taxon>
        <taxon>Legionella</taxon>
    </lineage>
</organism>
<reference evidence="1 2" key="1">
    <citation type="submission" date="2015-11" db="EMBL/GenBank/DDBJ databases">
        <title>Genomic analysis of 38 Legionella species identifies large and diverse effector repertoires.</title>
        <authorList>
            <person name="Burstein D."/>
            <person name="Amaro F."/>
            <person name="Zusman T."/>
            <person name="Lifshitz Z."/>
            <person name="Cohen O."/>
            <person name="Gilbert J.A."/>
            <person name="Pupko T."/>
            <person name="Shuman H.A."/>
            <person name="Segal G."/>
        </authorList>
    </citation>
    <scope>NUCLEOTIDE SEQUENCE [LARGE SCALE GENOMIC DNA]</scope>
    <source>
        <strain evidence="1 2">BL-540</strain>
    </source>
</reference>
<dbReference type="Gene3D" id="3.40.630.40">
    <property type="entry name" value="Zn-dependent exopeptidases"/>
    <property type="match status" value="1"/>
</dbReference>
<dbReference type="InterPro" id="IPR007709">
    <property type="entry name" value="N-FG_amidohydro"/>
</dbReference>
<dbReference type="PATRIC" id="fig|456.5.peg.2020"/>
<accession>A0A0W0VBT6</accession>
<dbReference type="OrthoDB" id="9815326at2"/>
<dbReference type="GO" id="GO:0016787">
    <property type="term" value="F:hydrolase activity"/>
    <property type="evidence" value="ECO:0007669"/>
    <property type="project" value="UniProtKB-KW"/>
</dbReference>
<dbReference type="SUPFAM" id="SSF53187">
    <property type="entry name" value="Zn-dependent exopeptidases"/>
    <property type="match status" value="1"/>
</dbReference>
<evidence type="ECO:0000313" key="1">
    <source>
        <dbReference type="EMBL" id="KTD17589.1"/>
    </source>
</evidence>
<evidence type="ECO:0000313" key="2">
    <source>
        <dbReference type="Proteomes" id="UP000055035"/>
    </source>
</evidence>
<protein>
    <submittedName>
        <fullName evidence="1">N-formylglutamate amidohydrolase</fullName>
    </submittedName>
</protein>
<dbReference type="STRING" id="456.Ljor_1895"/>
<sequence>MKRPVLVLSCEHAVNSIPEQYAPYFYGYEKLLLSHRAIDFGALDIAKYLSEQFNAILIQAKSTRLLIDCNRSLKNSSCFSEITRSLPNEIKQEIIAEFYLPFRKRVEDTVTHYLASGRQVLHCSVHSFTPIFNGLVRNADLAFLYDPGRSNERLLAKGWQSNIKYKAPELKVRLNYPYRGISDGFTTHLRKQFSNEQYLGIEIESNQAMTGMDESLAYLCKILAETLQI</sequence>
<dbReference type="Proteomes" id="UP000055035">
    <property type="component" value="Unassembled WGS sequence"/>
</dbReference>
<keyword evidence="1" id="KW-0378">Hydrolase</keyword>
<comment type="caution">
    <text evidence="1">The sequence shown here is derived from an EMBL/GenBank/DDBJ whole genome shotgun (WGS) entry which is preliminary data.</text>
</comment>
<keyword evidence="2" id="KW-1185">Reference proteome</keyword>
<dbReference type="Pfam" id="PF05013">
    <property type="entry name" value="FGase"/>
    <property type="match status" value="1"/>
</dbReference>
<dbReference type="AlphaFoldDB" id="A0A0W0VBT6"/>
<proteinExistence type="predicted"/>
<name>A0A0W0VBT6_9GAMM</name>
<dbReference type="RefSeq" id="WP_058471331.1">
    <property type="nucleotide sequence ID" value="NZ_CAAAIC010000011.1"/>
</dbReference>